<dbReference type="HOGENOM" id="CLU_094271_2_0_1"/>
<comment type="subunit">
    <text evidence="8">Component of the Mediator complex.</text>
</comment>
<feature type="coiled-coil region" evidence="9">
    <location>
        <begin position="88"/>
        <end position="129"/>
    </location>
</feature>
<dbReference type="GO" id="GO:0006357">
    <property type="term" value="P:regulation of transcription by RNA polymerase II"/>
    <property type="evidence" value="ECO:0007669"/>
    <property type="project" value="TreeGrafter"/>
</dbReference>
<dbReference type="RefSeq" id="XP_007881610.1">
    <property type="nucleotide sequence ID" value="XM_007883419.1"/>
</dbReference>
<comment type="similarity">
    <text evidence="2 8">Belongs to the Mediator complex subunit 21 family.</text>
</comment>
<dbReference type="OrthoDB" id="526653at2759"/>
<evidence type="ECO:0000256" key="4">
    <source>
        <dbReference type="ARBA" id="ARBA00023015"/>
    </source>
</evidence>
<evidence type="ECO:0000256" key="5">
    <source>
        <dbReference type="ARBA" id="ARBA00023159"/>
    </source>
</evidence>
<accession>A0A061H7L0</accession>
<dbReference type="GO" id="GO:0003712">
    <property type="term" value="F:transcription coregulator activity"/>
    <property type="evidence" value="ECO:0007669"/>
    <property type="project" value="TreeGrafter"/>
</dbReference>
<dbReference type="AlphaFoldDB" id="A0A061H7L0"/>
<comment type="subcellular location">
    <subcellularLocation>
        <location evidence="1 8">Nucleus</location>
    </subcellularLocation>
</comment>
<gene>
    <name evidence="10" type="ORF">PFL1_05883</name>
</gene>
<evidence type="ECO:0000256" key="9">
    <source>
        <dbReference type="SAM" id="Coils"/>
    </source>
</evidence>
<keyword evidence="7 8" id="KW-0539">Nucleus</keyword>
<keyword evidence="6 8" id="KW-0804">Transcription</keyword>
<evidence type="ECO:0000256" key="2">
    <source>
        <dbReference type="ARBA" id="ARBA00005770"/>
    </source>
</evidence>
<dbReference type="GeneID" id="19319966"/>
<dbReference type="KEGG" id="pfp:PFL1_05883"/>
<evidence type="ECO:0000313" key="10">
    <source>
        <dbReference type="EMBL" id="EPQ26561.1"/>
    </source>
</evidence>
<dbReference type="Proteomes" id="UP000053664">
    <property type="component" value="Unassembled WGS sequence"/>
</dbReference>
<evidence type="ECO:0000256" key="6">
    <source>
        <dbReference type="ARBA" id="ARBA00023163"/>
    </source>
</evidence>
<protein>
    <recommendedName>
        <fullName evidence="3 8">Mediator of RNA polymerase II transcription subunit 21</fullName>
    </recommendedName>
</protein>
<dbReference type="InterPro" id="IPR037212">
    <property type="entry name" value="Med7/Med21-like"/>
</dbReference>
<dbReference type="Gene3D" id="6.10.280.10">
    <property type="entry name" value="Mediator complex, subunit Med21"/>
    <property type="match status" value="1"/>
</dbReference>
<name>A0A061H7L0_9BASI</name>
<evidence type="ECO:0000313" key="11">
    <source>
        <dbReference type="Proteomes" id="UP000053664"/>
    </source>
</evidence>
<dbReference type="eggNOG" id="ENOG502SB5Q">
    <property type="taxonomic scope" value="Eukaryota"/>
</dbReference>
<dbReference type="GO" id="GO:0016592">
    <property type="term" value="C:mediator complex"/>
    <property type="evidence" value="ECO:0007669"/>
    <property type="project" value="UniProtKB-UniRule"/>
</dbReference>
<reference evidence="10 11" key="1">
    <citation type="journal article" date="2013" name="Plant Cell">
        <title>The transition from a phytopathogenic smut ancestor to an anamorphic biocontrol agent deciphered by comparative whole-genome analysis.</title>
        <authorList>
            <person name="Lefebvre F."/>
            <person name="Joly D.L."/>
            <person name="Labbe C."/>
            <person name="Teichmann B."/>
            <person name="Linning R."/>
            <person name="Belzile F."/>
            <person name="Bakkeren G."/>
            <person name="Belanger R.R."/>
        </authorList>
    </citation>
    <scope>NUCLEOTIDE SEQUENCE [LARGE SCALE GENOMIC DNA]</scope>
    <source>
        <strain evidence="10 11">PF-1</strain>
    </source>
</reference>
<evidence type="ECO:0000256" key="3">
    <source>
        <dbReference type="ARBA" id="ARBA00019691"/>
    </source>
</evidence>
<dbReference type="EMBL" id="KE361644">
    <property type="protein sequence ID" value="EPQ26561.1"/>
    <property type="molecule type" value="Genomic_DNA"/>
</dbReference>
<dbReference type="PANTHER" id="PTHR13381">
    <property type="entry name" value="RNA POLYMERASE II HOLOENZYME COMPONENT SRB7"/>
    <property type="match status" value="1"/>
</dbReference>
<dbReference type="Pfam" id="PF11221">
    <property type="entry name" value="Med21"/>
    <property type="match status" value="1"/>
</dbReference>
<evidence type="ECO:0000256" key="7">
    <source>
        <dbReference type="ARBA" id="ARBA00023242"/>
    </source>
</evidence>
<keyword evidence="4 8" id="KW-0805">Transcription regulation</keyword>
<evidence type="ECO:0000256" key="1">
    <source>
        <dbReference type="ARBA" id="ARBA00004123"/>
    </source>
</evidence>
<dbReference type="SUPFAM" id="SSF140718">
    <property type="entry name" value="Mediator hinge subcomplex-like"/>
    <property type="match status" value="1"/>
</dbReference>
<evidence type="ECO:0000256" key="8">
    <source>
        <dbReference type="RuleBase" id="RU366036"/>
    </source>
</evidence>
<comment type="function">
    <text evidence="8">Component of the Mediator complex, a coactivator involved in the regulated transcription of nearly all RNA polymerase II-dependent genes. Mediator functions as a bridge to convey information from gene-specific regulatory proteins to the basal RNA polymerase II transcription machinery. Mediator is recruited to promoters by direct interactions with regulatory proteins and serves as a scaffold for the assembly of a functional preinitiation complex with RNA polymerase II and the general transcription factors.</text>
</comment>
<proteinExistence type="inferred from homology"/>
<dbReference type="PANTHER" id="PTHR13381:SF0">
    <property type="entry name" value="MEDIATOR OF RNA POLYMERASE II TRANSCRIPTION SUBUNIT 21"/>
    <property type="match status" value="1"/>
</dbReference>
<organism evidence="10 11">
    <name type="scientific">Pseudozyma flocculosa PF-1</name>
    <dbReference type="NCBI Taxonomy" id="1277687"/>
    <lineage>
        <taxon>Eukaryota</taxon>
        <taxon>Fungi</taxon>
        <taxon>Dikarya</taxon>
        <taxon>Basidiomycota</taxon>
        <taxon>Ustilaginomycotina</taxon>
        <taxon>Ustilaginomycetes</taxon>
        <taxon>Ustilaginales</taxon>
        <taxon>Ustilaginaceae</taxon>
        <taxon>Pseudozyma</taxon>
    </lineage>
</organism>
<sequence length="145" mass="16507">MDLVTQLDNDIDLLLKIMSSSIAYVSRKAKHQQLPDSLVPLTITGRTEAVEPHEMSESIDELVADLVLKAKEIQEIILHLPDDKLGEDETLQRDLAQLESEMRVANQDYRQALKEAETLRDQVKTLTRQLCDGQAELRAWLVKDD</sequence>
<dbReference type="InterPro" id="IPR021384">
    <property type="entry name" value="Mediator_Med21"/>
</dbReference>
<keyword evidence="5 8" id="KW-0010">Activator</keyword>
<keyword evidence="9" id="KW-0175">Coiled coil</keyword>